<dbReference type="AlphaFoldDB" id="A0A2N5M120"/>
<gene>
    <name evidence="2" type="ORF">CUU66_20725</name>
</gene>
<sequence length="78" mass="9195">MPEVLLFTQPECPPCEFFKLFLKEHQIRFQEKNIKRDSKARNMLIHTYNSYSTPTLVIDGRVYTSTQMDEIKAALDIN</sequence>
<evidence type="ECO:0000313" key="3">
    <source>
        <dbReference type="Proteomes" id="UP000234748"/>
    </source>
</evidence>
<dbReference type="InterPro" id="IPR036249">
    <property type="entry name" value="Thioredoxin-like_sf"/>
</dbReference>
<reference evidence="2 3" key="1">
    <citation type="submission" date="2017-11" db="EMBL/GenBank/DDBJ databases">
        <title>Comparitive Functional Genomics of Dry Heat Resistant strains isolated from the Viking Spacecraft.</title>
        <authorList>
            <person name="Seuylemezian A."/>
            <person name="Cooper K."/>
            <person name="Vaishampayan P."/>
        </authorList>
    </citation>
    <scope>NUCLEOTIDE SEQUENCE [LARGE SCALE GENOMIC DNA]</scope>
    <source>
        <strain evidence="2 3">V1-29</strain>
    </source>
</reference>
<dbReference type="PROSITE" id="PS51354">
    <property type="entry name" value="GLUTAREDOXIN_2"/>
    <property type="match status" value="1"/>
</dbReference>
<dbReference type="CDD" id="cd02976">
    <property type="entry name" value="NrdH"/>
    <property type="match status" value="1"/>
</dbReference>
<dbReference type="OrthoDB" id="9795531at2"/>
<feature type="domain" description="Glutaredoxin" evidence="1">
    <location>
        <begin position="4"/>
        <end position="62"/>
    </location>
</feature>
<keyword evidence="3" id="KW-1185">Reference proteome</keyword>
<proteinExistence type="predicted"/>
<evidence type="ECO:0000313" key="2">
    <source>
        <dbReference type="EMBL" id="PLT28015.1"/>
    </source>
</evidence>
<evidence type="ECO:0000259" key="1">
    <source>
        <dbReference type="Pfam" id="PF00462"/>
    </source>
</evidence>
<name>A0A2N5M120_9BACI</name>
<dbReference type="Gene3D" id="3.40.30.10">
    <property type="entry name" value="Glutaredoxin"/>
    <property type="match status" value="1"/>
</dbReference>
<dbReference type="SUPFAM" id="SSF52833">
    <property type="entry name" value="Thioredoxin-like"/>
    <property type="match status" value="1"/>
</dbReference>
<dbReference type="Proteomes" id="UP000234748">
    <property type="component" value="Unassembled WGS sequence"/>
</dbReference>
<dbReference type="Pfam" id="PF00462">
    <property type="entry name" value="Glutaredoxin"/>
    <property type="match status" value="1"/>
</dbReference>
<protein>
    <submittedName>
        <fullName evidence="2">NrdH-redoxin</fullName>
    </submittedName>
</protein>
<accession>A0A2N5M120</accession>
<dbReference type="EMBL" id="PGUY01000069">
    <property type="protein sequence ID" value="PLT28015.1"/>
    <property type="molecule type" value="Genomic_DNA"/>
</dbReference>
<comment type="caution">
    <text evidence="2">The sequence shown here is derived from an EMBL/GenBank/DDBJ whole genome shotgun (WGS) entry which is preliminary data.</text>
</comment>
<organism evidence="2 3">
    <name type="scientific">Peribacillus deserti</name>
    <dbReference type="NCBI Taxonomy" id="673318"/>
    <lineage>
        <taxon>Bacteria</taxon>
        <taxon>Bacillati</taxon>
        <taxon>Bacillota</taxon>
        <taxon>Bacilli</taxon>
        <taxon>Bacillales</taxon>
        <taxon>Bacillaceae</taxon>
        <taxon>Peribacillus</taxon>
    </lineage>
</organism>
<dbReference type="RefSeq" id="WP_101645296.1">
    <property type="nucleotide sequence ID" value="NZ_PGUY01000069.1"/>
</dbReference>
<dbReference type="InterPro" id="IPR002109">
    <property type="entry name" value="Glutaredoxin"/>
</dbReference>